<organism evidence="2 3">
    <name type="scientific">Magallana gigas</name>
    <name type="common">Pacific oyster</name>
    <name type="synonym">Crassostrea gigas</name>
    <dbReference type="NCBI Taxonomy" id="29159"/>
    <lineage>
        <taxon>Eukaryota</taxon>
        <taxon>Metazoa</taxon>
        <taxon>Spiralia</taxon>
        <taxon>Lophotrochozoa</taxon>
        <taxon>Mollusca</taxon>
        <taxon>Bivalvia</taxon>
        <taxon>Autobranchia</taxon>
        <taxon>Pteriomorphia</taxon>
        <taxon>Ostreida</taxon>
        <taxon>Ostreoidea</taxon>
        <taxon>Ostreidae</taxon>
        <taxon>Magallana</taxon>
    </lineage>
</organism>
<protein>
    <submittedName>
        <fullName evidence="2">Uncharacterized protein</fullName>
    </submittedName>
</protein>
<keyword evidence="3" id="KW-1185">Reference proteome</keyword>
<accession>A0A8W8NJD4</accession>
<name>A0A8W8NJD4_MAGGI</name>
<keyword evidence="1" id="KW-0732">Signal</keyword>
<sequence length="87" mass="9634">MEVFFTFLVFSLSLCLVLSQTVPCDITNSRKTCLLAAGFDDYQLATCSSNSILQQNGFRCENSCTDTCWHLCMVEKFGQINGSVSSN</sequence>
<feature type="chain" id="PRO_5036479027" evidence="1">
    <location>
        <begin position="20"/>
        <end position="87"/>
    </location>
</feature>
<evidence type="ECO:0000256" key="1">
    <source>
        <dbReference type="SAM" id="SignalP"/>
    </source>
</evidence>
<dbReference type="EnsemblMetazoa" id="G6073.1">
    <property type="protein sequence ID" value="G6073.1:cds"/>
    <property type="gene ID" value="G6073"/>
</dbReference>
<dbReference type="Proteomes" id="UP000005408">
    <property type="component" value="Unassembled WGS sequence"/>
</dbReference>
<evidence type="ECO:0000313" key="3">
    <source>
        <dbReference type="Proteomes" id="UP000005408"/>
    </source>
</evidence>
<dbReference type="AlphaFoldDB" id="A0A8W8NJD4"/>
<proteinExistence type="predicted"/>
<feature type="signal peptide" evidence="1">
    <location>
        <begin position="1"/>
        <end position="19"/>
    </location>
</feature>
<reference evidence="2" key="1">
    <citation type="submission" date="2022-08" db="UniProtKB">
        <authorList>
            <consortium name="EnsemblMetazoa"/>
        </authorList>
    </citation>
    <scope>IDENTIFICATION</scope>
    <source>
        <strain evidence="2">05x7-T-G4-1.051#20</strain>
    </source>
</reference>
<evidence type="ECO:0000313" key="2">
    <source>
        <dbReference type="EnsemblMetazoa" id="G6073.1:cds"/>
    </source>
</evidence>